<dbReference type="GO" id="GO:0070593">
    <property type="term" value="P:dendrite self-avoidance"/>
    <property type="evidence" value="ECO:0007669"/>
    <property type="project" value="TreeGrafter"/>
</dbReference>
<dbReference type="GO" id="GO:0007411">
    <property type="term" value="P:axon guidance"/>
    <property type="evidence" value="ECO:0007669"/>
    <property type="project" value="TreeGrafter"/>
</dbReference>
<dbReference type="GO" id="GO:0005886">
    <property type="term" value="C:plasma membrane"/>
    <property type="evidence" value="ECO:0007669"/>
    <property type="project" value="TreeGrafter"/>
</dbReference>
<dbReference type="Gene3D" id="2.60.40.10">
    <property type="entry name" value="Immunoglobulins"/>
    <property type="match status" value="1"/>
</dbReference>
<proteinExistence type="predicted"/>
<dbReference type="OMA" id="QCFATNL"/>
<dbReference type="SUPFAM" id="SSF48726">
    <property type="entry name" value="Immunoglobulin"/>
    <property type="match status" value="1"/>
</dbReference>
<reference evidence="3 4" key="1">
    <citation type="journal article" date="2018" name="Nat. Ecol. Evol.">
        <title>Shark genomes provide insights into elasmobranch evolution and the origin of vertebrates.</title>
        <authorList>
            <person name="Hara Y"/>
            <person name="Yamaguchi K"/>
            <person name="Onimaru K"/>
            <person name="Kadota M"/>
            <person name="Koyanagi M"/>
            <person name="Keeley SD"/>
            <person name="Tatsumi K"/>
            <person name="Tanaka K"/>
            <person name="Motone F"/>
            <person name="Kageyama Y"/>
            <person name="Nozu R"/>
            <person name="Adachi N"/>
            <person name="Nishimura O"/>
            <person name="Nakagawa R"/>
            <person name="Tanegashima C"/>
            <person name="Kiyatake I"/>
            <person name="Matsumoto R"/>
            <person name="Murakumo K"/>
            <person name="Nishida K"/>
            <person name="Terakita A"/>
            <person name="Kuratani S"/>
            <person name="Sato K"/>
            <person name="Hyodo S Kuraku.S."/>
        </authorList>
    </citation>
    <scope>NUCLEOTIDE SEQUENCE [LARGE SCALE GENOMIC DNA]</scope>
</reference>
<dbReference type="GO" id="GO:0007156">
    <property type="term" value="P:homophilic cell adhesion via plasma membrane adhesion molecules"/>
    <property type="evidence" value="ECO:0007669"/>
    <property type="project" value="TreeGrafter"/>
</dbReference>
<evidence type="ECO:0000313" key="4">
    <source>
        <dbReference type="Proteomes" id="UP000288216"/>
    </source>
</evidence>
<dbReference type="AlphaFoldDB" id="A0A401PFN4"/>
<dbReference type="Pfam" id="PF13927">
    <property type="entry name" value="Ig_3"/>
    <property type="match status" value="1"/>
</dbReference>
<dbReference type="GO" id="GO:0030424">
    <property type="term" value="C:axon"/>
    <property type="evidence" value="ECO:0007669"/>
    <property type="project" value="TreeGrafter"/>
</dbReference>
<dbReference type="InterPro" id="IPR013783">
    <property type="entry name" value="Ig-like_fold"/>
</dbReference>
<keyword evidence="1" id="KW-0393">Immunoglobulin domain</keyword>
<protein>
    <recommendedName>
        <fullName evidence="2">Ig-like domain-containing protein</fullName>
    </recommendedName>
</protein>
<keyword evidence="4" id="KW-1185">Reference proteome</keyword>
<dbReference type="Proteomes" id="UP000288216">
    <property type="component" value="Unassembled WGS sequence"/>
</dbReference>
<dbReference type="EMBL" id="BFAA01003552">
    <property type="protein sequence ID" value="GCB71936.1"/>
    <property type="molecule type" value="Genomic_DNA"/>
</dbReference>
<dbReference type="PROSITE" id="PS50835">
    <property type="entry name" value="IG_LIKE"/>
    <property type="match status" value="1"/>
</dbReference>
<feature type="domain" description="Ig-like" evidence="2">
    <location>
        <begin position="20"/>
        <end position="105"/>
    </location>
</feature>
<gene>
    <name evidence="3" type="ORF">scyTo_0008977</name>
</gene>
<comment type="caution">
    <text evidence="3">The sequence shown here is derived from an EMBL/GenBank/DDBJ whole genome shotgun (WGS) entry which is preliminary data.</text>
</comment>
<dbReference type="PANTHER" id="PTHR10075:SF63">
    <property type="entry name" value="CONTACTIN-4"/>
    <property type="match status" value="1"/>
</dbReference>
<dbReference type="InterPro" id="IPR036179">
    <property type="entry name" value="Ig-like_dom_sf"/>
</dbReference>
<accession>A0A401PFN4</accession>
<evidence type="ECO:0000256" key="1">
    <source>
        <dbReference type="ARBA" id="ARBA00023319"/>
    </source>
</evidence>
<dbReference type="STRING" id="75743.A0A401PFN4"/>
<dbReference type="InterPro" id="IPR003598">
    <property type="entry name" value="Ig_sub2"/>
</dbReference>
<dbReference type="FunFam" id="2.60.40.10:FF:000064">
    <property type="entry name" value="Contactin 1"/>
    <property type="match status" value="1"/>
</dbReference>
<dbReference type="GO" id="GO:0045202">
    <property type="term" value="C:synapse"/>
    <property type="evidence" value="ECO:0007669"/>
    <property type="project" value="TreeGrafter"/>
</dbReference>
<dbReference type="PANTHER" id="PTHR10075">
    <property type="entry name" value="BASIGIN RELATED"/>
    <property type="match status" value="1"/>
</dbReference>
<dbReference type="GO" id="GO:0098632">
    <property type="term" value="F:cell-cell adhesion mediator activity"/>
    <property type="evidence" value="ECO:0007669"/>
    <property type="project" value="TreeGrafter"/>
</dbReference>
<dbReference type="SMART" id="SM00408">
    <property type="entry name" value="IGc2"/>
    <property type="match status" value="1"/>
</dbReference>
<name>A0A401PFN4_SCYTO</name>
<dbReference type="InterPro" id="IPR007110">
    <property type="entry name" value="Ig-like_dom"/>
</dbReference>
<evidence type="ECO:0000259" key="2">
    <source>
        <dbReference type="PROSITE" id="PS50835"/>
    </source>
</evidence>
<evidence type="ECO:0000313" key="3">
    <source>
        <dbReference type="EMBL" id="GCB71936.1"/>
    </source>
</evidence>
<dbReference type="OrthoDB" id="5982258at2759"/>
<organism evidence="3 4">
    <name type="scientific">Scyliorhinus torazame</name>
    <name type="common">Cloudy catshark</name>
    <name type="synonym">Catulus torazame</name>
    <dbReference type="NCBI Taxonomy" id="75743"/>
    <lineage>
        <taxon>Eukaryota</taxon>
        <taxon>Metazoa</taxon>
        <taxon>Chordata</taxon>
        <taxon>Craniata</taxon>
        <taxon>Vertebrata</taxon>
        <taxon>Chondrichthyes</taxon>
        <taxon>Elasmobranchii</taxon>
        <taxon>Galeomorphii</taxon>
        <taxon>Galeoidea</taxon>
        <taxon>Carcharhiniformes</taxon>
        <taxon>Scyliorhinidae</taxon>
        <taxon>Scyliorhinus</taxon>
    </lineage>
</organism>
<dbReference type="GO" id="GO:0050808">
    <property type="term" value="P:synapse organization"/>
    <property type="evidence" value="ECO:0007669"/>
    <property type="project" value="TreeGrafter"/>
</dbReference>
<sequence length="132" mass="14885">MDSIVMDNGKPHGPVFIHEPNDFVFPVDSEEKKATLNCEATGNPTPHYRWQRNGTDLDISINSRYSFVSGSLVINNPVRTQDYGTYQCFATNLFGTIVSKAVKFQFASMLPEGHEESAHNERLKEPYVTLTE</sequence>